<organism evidence="3 4">
    <name type="scientific">Marasmiellus scandens</name>
    <dbReference type="NCBI Taxonomy" id="2682957"/>
    <lineage>
        <taxon>Eukaryota</taxon>
        <taxon>Fungi</taxon>
        <taxon>Dikarya</taxon>
        <taxon>Basidiomycota</taxon>
        <taxon>Agaricomycotina</taxon>
        <taxon>Agaricomycetes</taxon>
        <taxon>Agaricomycetidae</taxon>
        <taxon>Agaricales</taxon>
        <taxon>Marasmiineae</taxon>
        <taxon>Omphalotaceae</taxon>
        <taxon>Marasmiellus</taxon>
    </lineage>
</organism>
<dbReference type="InterPro" id="IPR049450">
    <property type="entry name" value="ACOT8-like_C"/>
</dbReference>
<gene>
    <name evidence="3" type="ORF">VKT23_003415</name>
</gene>
<proteinExistence type="predicted"/>
<dbReference type="PANTHER" id="PTHR38110">
    <property type="entry name" value="CHROMOSOME 23, WHOLE GENOME SHOTGUN SEQUENCE"/>
    <property type="match status" value="1"/>
</dbReference>
<reference evidence="3 4" key="1">
    <citation type="submission" date="2024-01" db="EMBL/GenBank/DDBJ databases">
        <title>A draft genome for the cacao thread blight pathogen Marasmiellus scandens.</title>
        <authorList>
            <person name="Baruah I.K."/>
            <person name="Leung J."/>
            <person name="Bukari Y."/>
            <person name="Amoako-Attah I."/>
            <person name="Meinhardt L.W."/>
            <person name="Bailey B.A."/>
            <person name="Cohen S.P."/>
        </authorList>
    </citation>
    <scope>NUCLEOTIDE SEQUENCE [LARGE SCALE GENOMIC DNA]</scope>
    <source>
        <strain evidence="3 4">GH-19</strain>
    </source>
</reference>
<comment type="caution">
    <text evidence="3">The sequence shown here is derived from an EMBL/GenBank/DDBJ whole genome shotgun (WGS) entry which is preliminary data.</text>
</comment>
<name>A0ABR1K1G0_9AGAR</name>
<dbReference type="InterPro" id="IPR042171">
    <property type="entry name" value="Acyl-CoA_hotdog"/>
</dbReference>
<protein>
    <recommendedName>
        <fullName evidence="5">Thioesterase-like superfamily-domain-containing protein</fullName>
    </recommendedName>
</protein>
<dbReference type="InterPro" id="IPR052389">
    <property type="entry name" value="Sec_Metab_Biosynth-Assoc"/>
</dbReference>
<dbReference type="InterPro" id="IPR029069">
    <property type="entry name" value="HotDog_dom_sf"/>
</dbReference>
<dbReference type="Pfam" id="PF13622">
    <property type="entry name" value="4HBT_3"/>
    <property type="match status" value="1"/>
</dbReference>
<dbReference type="PANTHER" id="PTHR38110:SF1">
    <property type="entry name" value="THIOESTERASE DOMAIN-CONTAINING PROTEIN"/>
    <property type="match status" value="1"/>
</dbReference>
<evidence type="ECO:0008006" key="5">
    <source>
        <dbReference type="Google" id="ProtNLM"/>
    </source>
</evidence>
<evidence type="ECO:0000259" key="1">
    <source>
        <dbReference type="Pfam" id="PF13622"/>
    </source>
</evidence>
<dbReference type="Proteomes" id="UP001498398">
    <property type="component" value="Unassembled WGS sequence"/>
</dbReference>
<accession>A0ABR1K1G0</accession>
<evidence type="ECO:0000259" key="2">
    <source>
        <dbReference type="Pfam" id="PF20789"/>
    </source>
</evidence>
<dbReference type="InterPro" id="IPR049449">
    <property type="entry name" value="TesB_ACOT8-like_N"/>
</dbReference>
<dbReference type="Gene3D" id="2.40.160.210">
    <property type="entry name" value="Acyl-CoA thioesterase, double hotdog domain"/>
    <property type="match status" value="1"/>
</dbReference>
<sequence length="333" mass="36864">MAPFYQAVTVQHDRSIDGVDVYRGEIDSEWTIGSVPNGGYVLALIVDACMKRQASTAHPDPVHVTAHFLAATVLSSFEVHVQTIKTGKTLTNIQADFYQRGVKGITTHSIFGVLSPPSPTGITLTPPSPYARRVPLHRHPSNAPVNNNWHKIYNFRPRIDTTEEPEIILSNAPNSPTRTNSKTIGGEGLEWGSWCGFTDKTERITPQSLALLADIFTNAPMLLPGVDDDVVRKSWYPTTVMTLEFKSPIPPPSKDHADRTVGLYSTGRYINEPSGRHDQNAEVWTAPCNVDEGKEMEGDDWRDKQVCLATSTQMALMVPMARNFANKKRGNKL</sequence>
<keyword evidence="4" id="KW-1185">Reference proteome</keyword>
<dbReference type="SUPFAM" id="SSF54637">
    <property type="entry name" value="Thioesterase/thiol ester dehydrase-isomerase"/>
    <property type="match status" value="1"/>
</dbReference>
<feature type="domain" description="Acyl-CoA thioesterase-like C-terminal" evidence="2">
    <location>
        <begin position="188"/>
        <end position="286"/>
    </location>
</feature>
<feature type="domain" description="Acyl-CoA thioesterase-like N-terminal HotDog" evidence="1">
    <location>
        <begin position="27"/>
        <end position="105"/>
    </location>
</feature>
<dbReference type="EMBL" id="JBANRG010000003">
    <property type="protein sequence ID" value="KAK7468918.1"/>
    <property type="molecule type" value="Genomic_DNA"/>
</dbReference>
<evidence type="ECO:0000313" key="4">
    <source>
        <dbReference type="Proteomes" id="UP001498398"/>
    </source>
</evidence>
<dbReference type="Pfam" id="PF20789">
    <property type="entry name" value="4HBT_3C"/>
    <property type="match status" value="1"/>
</dbReference>
<evidence type="ECO:0000313" key="3">
    <source>
        <dbReference type="EMBL" id="KAK7468918.1"/>
    </source>
</evidence>